<name>A0AA38TJL4_9ASTR</name>
<protein>
    <recommendedName>
        <fullName evidence="8">Retrovirus-related Pol polyprotein from transposon TNT 1-94</fullName>
    </recommendedName>
</protein>
<dbReference type="CDD" id="cd09272">
    <property type="entry name" value="RNase_HI_RT_Ty1"/>
    <property type="match status" value="1"/>
</dbReference>
<dbReference type="Pfam" id="PF22936">
    <property type="entry name" value="Pol_BBD"/>
    <property type="match status" value="1"/>
</dbReference>
<comment type="caution">
    <text evidence="6">The sequence shown here is derived from an EMBL/GenBank/DDBJ whole genome shotgun (WGS) entry which is preliminary data.</text>
</comment>
<dbReference type="Pfam" id="PF25597">
    <property type="entry name" value="SH3_retrovirus"/>
    <property type="match status" value="1"/>
</dbReference>
<evidence type="ECO:0000256" key="2">
    <source>
        <dbReference type="SAM" id="MobiDB-lite"/>
    </source>
</evidence>
<organism evidence="6 7">
    <name type="scientific">Centaurea solstitialis</name>
    <name type="common">yellow star-thistle</name>
    <dbReference type="NCBI Taxonomy" id="347529"/>
    <lineage>
        <taxon>Eukaryota</taxon>
        <taxon>Viridiplantae</taxon>
        <taxon>Streptophyta</taxon>
        <taxon>Embryophyta</taxon>
        <taxon>Tracheophyta</taxon>
        <taxon>Spermatophyta</taxon>
        <taxon>Magnoliopsida</taxon>
        <taxon>eudicotyledons</taxon>
        <taxon>Gunneridae</taxon>
        <taxon>Pentapetalae</taxon>
        <taxon>asterids</taxon>
        <taxon>campanulids</taxon>
        <taxon>Asterales</taxon>
        <taxon>Asteraceae</taxon>
        <taxon>Carduoideae</taxon>
        <taxon>Cardueae</taxon>
        <taxon>Centaureinae</taxon>
        <taxon>Centaurea</taxon>
    </lineage>
</organism>
<dbReference type="InterPro" id="IPR054722">
    <property type="entry name" value="PolX-like_BBD"/>
</dbReference>
<evidence type="ECO:0000256" key="1">
    <source>
        <dbReference type="ARBA" id="ARBA00022750"/>
    </source>
</evidence>
<accession>A0AA38TJL4</accession>
<feature type="domain" description="Retroviral polymerase SH3-like" evidence="5">
    <location>
        <begin position="370"/>
        <end position="430"/>
    </location>
</feature>
<evidence type="ECO:0008006" key="8">
    <source>
        <dbReference type="Google" id="ProtNLM"/>
    </source>
</evidence>
<dbReference type="AlphaFoldDB" id="A0AA38TJL4"/>
<keyword evidence="1" id="KW-0645">Protease</keyword>
<evidence type="ECO:0000313" key="6">
    <source>
        <dbReference type="EMBL" id="KAJ9562109.1"/>
    </source>
</evidence>
<dbReference type="PANTHER" id="PTHR11439:SF487">
    <property type="entry name" value="RNA-DIRECTED DNA POLYMERASE"/>
    <property type="match status" value="1"/>
</dbReference>
<keyword evidence="1" id="KW-0064">Aspartyl protease</keyword>
<reference evidence="6" key="1">
    <citation type="submission" date="2023-03" db="EMBL/GenBank/DDBJ databases">
        <title>Chromosome-scale reference genome and RAD-based genetic map of yellow starthistle (Centaurea solstitialis) reveal putative structural variation and QTLs associated with invader traits.</title>
        <authorList>
            <person name="Reatini B."/>
            <person name="Cang F.A."/>
            <person name="Jiang Q."/>
            <person name="Mckibben M.T.W."/>
            <person name="Barker M.S."/>
            <person name="Rieseberg L.H."/>
            <person name="Dlugosch K.M."/>
        </authorList>
    </citation>
    <scope>NUCLEOTIDE SEQUENCE</scope>
    <source>
        <strain evidence="6">CAN-66</strain>
        <tissue evidence="6">Leaf</tissue>
    </source>
</reference>
<feature type="compositionally biased region" description="Low complexity" evidence="2">
    <location>
        <begin position="471"/>
        <end position="503"/>
    </location>
</feature>
<dbReference type="Pfam" id="PF07727">
    <property type="entry name" value="RVT_2"/>
    <property type="match status" value="2"/>
</dbReference>
<evidence type="ECO:0000259" key="4">
    <source>
        <dbReference type="Pfam" id="PF22936"/>
    </source>
</evidence>
<dbReference type="InterPro" id="IPR043502">
    <property type="entry name" value="DNA/RNA_pol_sf"/>
</dbReference>
<dbReference type="PANTHER" id="PTHR11439">
    <property type="entry name" value="GAG-POL-RELATED RETROTRANSPOSON"/>
    <property type="match status" value="1"/>
</dbReference>
<feature type="compositionally biased region" description="Polar residues" evidence="2">
    <location>
        <begin position="529"/>
        <end position="546"/>
    </location>
</feature>
<dbReference type="Proteomes" id="UP001172457">
    <property type="component" value="Chromosome 2"/>
</dbReference>
<feature type="region of interest" description="Disordered" evidence="2">
    <location>
        <begin position="529"/>
        <end position="555"/>
    </location>
</feature>
<evidence type="ECO:0000259" key="5">
    <source>
        <dbReference type="Pfam" id="PF25597"/>
    </source>
</evidence>
<gene>
    <name evidence="6" type="ORF">OSB04_007269</name>
</gene>
<feature type="compositionally biased region" description="Polar residues" evidence="2">
    <location>
        <begin position="144"/>
        <end position="156"/>
    </location>
</feature>
<evidence type="ECO:0000259" key="3">
    <source>
        <dbReference type="Pfam" id="PF07727"/>
    </source>
</evidence>
<dbReference type="InterPro" id="IPR057670">
    <property type="entry name" value="SH3_retrovirus"/>
</dbReference>
<feature type="region of interest" description="Disordered" evidence="2">
    <location>
        <begin position="130"/>
        <end position="156"/>
    </location>
</feature>
<dbReference type="SUPFAM" id="SSF56672">
    <property type="entry name" value="DNA/RNA polymerases"/>
    <property type="match status" value="1"/>
</dbReference>
<feature type="region of interest" description="Disordered" evidence="2">
    <location>
        <begin position="457"/>
        <end position="513"/>
    </location>
</feature>
<keyword evidence="1" id="KW-0378">Hydrolase</keyword>
<sequence>MTVTEYFGKLTGLWEELHNHEPIIECSCCTKCTAGSKHETRRDNDMLHKFLMGLNSDLFAALRTSILSQDPLPTLDKAFQLVVQDEREEEEAEIDQTSHILFAAIPRKPDTRQPVVLNLWGILNGGKNEARGKTSGRGRGTRVNAVTSDQGNNSEPSPLLFTAAQWKALTSLMGNAKIPDQRLNGEFRKRLWIIESGATHHVTGDVSWLRDLRKIPGRLVGLPDNKKVIGTHEGNVRLSDRIVLKNVLHVPKLNCNLISVTQLSDDMKCITQFDSHMCAIQDQSMKLIGAGVRRDGLYYFGKGDSILHVSVTEAVAALELWHRRMGHPSEKVINCPLDKSDTIPLLNNQTPYEILFNKTPSYNTIKTFGCLCFAHNLRAKGDKFSSRSRKCIFVGYAFGKKGWRLFDLDTKEFFVSRDVKFFEDIFPFKDLSDVSQSDDLVDTWSPHSDVFIETEPCTTTPQADHDSSVGPTPNEPSSPSASSPTATLPLASPSSATAQSTEPEQPIQMGRGHRERFPSVLLKDFVAQTSAGKDPSPSNSSPQASKAMQHDDWKKSMQDEIRALEDNGTWTLELLPPGKRALGCQWVYKTKYLSNGNIERLKSRLVVFGNHQEAGIDYTETFAPVAKMTTVRTSVLVRKVSHRFKKYGFRQSYSDYSLFTYSTGKVQLNVLVYVDDLIISGNNSEAISLFKSYLSDCFKMKDLGPLKYFLGIEVARSPSGVFLCQRKYTLDIVTEAGLLGAKPSASPIEQNHKLGLAEGAKMPDPEPYRRLVGRLIYLAVTRPDLAYSVHILSQFMQSPRLEHWEAALRVVRYLKGTPGKGILLRANDDLALTGWCDSDWAACSISRRSLSGWIVYLAGSPIAWKTKKQPTVSRSSAEAEYRSMAAITCEFKWLKGLLKRLGVQHPQSIPLYCDSKAALHLAKNPVFHERTKHIEVDCHFVRDAILEGLITPAYVHTSEQLADILTKALGKTTFDSLVDKLGIYDPHAPT</sequence>
<feature type="domain" description="Reverse transcriptase Ty1/copia-type" evidence="3">
    <location>
        <begin position="567"/>
        <end position="632"/>
    </location>
</feature>
<feature type="domain" description="Retrovirus-related Pol polyprotein from transposon TNT 1-94-like beta-barrel" evidence="4">
    <location>
        <begin position="192"/>
        <end position="265"/>
    </location>
</feature>
<feature type="domain" description="Reverse transcriptase Ty1/copia-type" evidence="3">
    <location>
        <begin position="638"/>
        <end position="749"/>
    </location>
</feature>
<proteinExistence type="predicted"/>
<keyword evidence="7" id="KW-1185">Reference proteome</keyword>
<dbReference type="GO" id="GO:0004190">
    <property type="term" value="F:aspartic-type endopeptidase activity"/>
    <property type="evidence" value="ECO:0007669"/>
    <property type="project" value="UniProtKB-KW"/>
</dbReference>
<dbReference type="EMBL" id="JARYMX010000002">
    <property type="protein sequence ID" value="KAJ9562109.1"/>
    <property type="molecule type" value="Genomic_DNA"/>
</dbReference>
<evidence type="ECO:0000313" key="7">
    <source>
        <dbReference type="Proteomes" id="UP001172457"/>
    </source>
</evidence>
<dbReference type="InterPro" id="IPR013103">
    <property type="entry name" value="RVT_2"/>
</dbReference>